<dbReference type="PANTHER" id="PTHR13507:SF0">
    <property type="entry name" value="PRKR-INTERACTING PROTEIN 1"/>
    <property type="match status" value="1"/>
</dbReference>
<name>A0ABP1G9I6_9CHLO</name>
<feature type="region of interest" description="Disordered" evidence="1">
    <location>
        <begin position="83"/>
        <end position="163"/>
    </location>
</feature>
<protein>
    <submittedName>
        <fullName evidence="2">G11005 protein</fullName>
    </submittedName>
</protein>
<dbReference type="PANTHER" id="PTHR13507">
    <property type="entry name" value="PRKR-INTERACTING PROTEIN 1"/>
    <property type="match status" value="1"/>
</dbReference>
<proteinExistence type="predicted"/>
<accession>A0ABP1G9I6</accession>
<evidence type="ECO:0000313" key="3">
    <source>
        <dbReference type="Proteomes" id="UP001497392"/>
    </source>
</evidence>
<feature type="compositionally biased region" description="Basic residues" evidence="1">
    <location>
        <begin position="117"/>
        <end position="133"/>
    </location>
</feature>
<gene>
    <name evidence="2" type="primary">g11005</name>
    <name evidence="2" type="ORF">VP750_LOCUS9863</name>
</gene>
<dbReference type="Proteomes" id="UP001497392">
    <property type="component" value="Unassembled WGS sequence"/>
</dbReference>
<dbReference type="Pfam" id="PF06658">
    <property type="entry name" value="DUF1168"/>
    <property type="match status" value="1"/>
</dbReference>
<evidence type="ECO:0000256" key="1">
    <source>
        <dbReference type="SAM" id="MobiDB-lite"/>
    </source>
</evidence>
<comment type="caution">
    <text evidence="2">The sequence shown here is derived from an EMBL/GenBank/DDBJ whole genome shotgun (WGS) entry which is preliminary data.</text>
</comment>
<reference evidence="2 3" key="1">
    <citation type="submission" date="2024-06" db="EMBL/GenBank/DDBJ databases">
        <authorList>
            <person name="Kraege A."/>
            <person name="Thomma B."/>
        </authorList>
    </citation>
    <scope>NUCLEOTIDE SEQUENCE [LARGE SCALE GENOMIC DNA]</scope>
</reference>
<dbReference type="InterPro" id="IPR009548">
    <property type="entry name" value="Prkrip1"/>
</dbReference>
<feature type="compositionally biased region" description="Basic and acidic residues" evidence="1">
    <location>
        <begin position="101"/>
        <end position="116"/>
    </location>
</feature>
<dbReference type="EMBL" id="CAXHTA020000017">
    <property type="protein sequence ID" value="CAL5227957.1"/>
    <property type="molecule type" value="Genomic_DNA"/>
</dbReference>
<organism evidence="2 3">
    <name type="scientific">Coccomyxa viridis</name>
    <dbReference type="NCBI Taxonomy" id="1274662"/>
    <lineage>
        <taxon>Eukaryota</taxon>
        <taxon>Viridiplantae</taxon>
        <taxon>Chlorophyta</taxon>
        <taxon>core chlorophytes</taxon>
        <taxon>Trebouxiophyceae</taxon>
        <taxon>Trebouxiophyceae incertae sedis</taxon>
        <taxon>Coccomyxaceae</taxon>
        <taxon>Coccomyxa</taxon>
    </lineage>
</organism>
<sequence>MSIQPYVGPIGSNNGAVVALNTAQEITPEEYERRQKEAEELEKKLKFISEKVPNRICQVMGSNAGAGSGEFHMYRMARRREMVRQERMEQEAKEEELDVEYETRKTQAQKDLEERTAKRRAKRLKRKAKKRKAGPGMTEAERGAAGSGDEDSDEEGIGQAALD</sequence>
<keyword evidence="3" id="KW-1185">Reference proteome</keyword>
<evidence type="ECO:0000313" key="2">
    <source>
        <dbReference type="EMBL" id="CAL5227957.1"/>
    </source>
</evidence>